<dbReference type="EMBL" id="LT607752">
    <property type="protein sequence ID" value="SCG80688.1"/>
    <property type="molecule type" value="Genomic_DNA"/>
</dbReference>
<dbReference type="Proteomes" id="UP000198226">
    <property type="component" value="Chromosome I"/>
</dbReference>
<name>A0A109IL67_9ACTN</name>
<gene>
    <name evidence="1" type="ORF">GA0070623_5166</name>
</gene>
<evidence type="ECO:0000313" key="1">
    <source>
        <dbReference type="EMBL" id="SCG80688.1"/>
    </source>
</evidence>
<keyword evidence="2" id="KW-1185">Reference proteome</keyword>
<protein>
    <submittedName>
        <fullName evidence="1">Uncharacterized protein</fullName>
    </submittedName>
</protein>
<dbReference type="OrthoDB" id="3577809at2"/>
<dbReference type="AlphaFoldDB" id="A0A109IL67"/>
<accession>A0A109IL67</accession>
<sequence length="66" mass="7494">MRLRFLATSSNSGSCPSLYETDNGDIVVQGYRLTDPEALGQLRDVLPDETFVVVPRELMSWFEQKD</sequence>
<proteinExistence type="predicted"/>
<evidence type="ECO:0000313" key="2">
    <source>
        <dbReference type="Proteomes" id="UP000198226"/>
    </source>
</evidence>
<organism evidence="1 2">
    <name type="scientific">Micromonospora rifamycinica</name>
    <dbReference type="NCBI Taxonomy" id="291594"/>
    <lineage>
        <taxon>Bacteria</taxon>
        <taxon>Bacillati</taxon>
        <taxon>Actinomycetota</taxon>
        <taxon>Actinomycetes</taxon>
        <taxon>Micromonosporales</taxon>
        <taxon>Micromonosporaceae</taxon>
        <taxon>Micromonospora</taxon>
    </lineage>
</organism>
<dbReference type="RefSeq" id="WP_067306804.1">
    <property type="nucleotide sequence ID" value="NZ_JBEZDB010000022.1"/>
</dbReference>
<reference evidence="2" key="1">
    <citation type="submission" date="2016-06" db="EMBL/GenBank/DDBJ databases">
        <authorList>
            <person name="Varghese N."/>
            <person name="Submissions Spin"/>
        </authorList>
    </citation>
    <scope>NUCLEOTIDE SEQUENCE [LARGE SCALE GENOMIC DNA]</scope>
    <source>
        <strain evidence="2">DSM 44983</strain>
    </source>
</reference>